<feature type="region of interest" description="Disordered" evidence="1">
    <location>
        <begin position="1"/>
        <end position="22"/>
    </location>
</feature>
<name>A0AAE1B9I8_9GAST</name>
<evidence type="ECO:0000313" key="3">
    <source>
        <dbReference type="Proteomes" id="UP001283361"/>
    </source>
</evidence>
<dbReference type="EMBL" id="JAWDGP010000269">
    <property type="protein sequence ID" value="KAK3802008.1"/>
    <property type="molecule type" value="Genomic_DNA"/>
</dbReference>
<keyword evidence="3" id="KW-1185">Reference proteome</keyword>
<reference evidence="2" key="1">
    <citation type="journal article" date="2023" name="G3 (Bethesda)">
        <title>A reference genome for the long-term kleptoplast-retaining sea slug Elysia crispata morphotype clarki.</title>
        <authorList>
            <person name="Eastman K.E."/>
            <person name="Pendleton A.L."/>
            <person name="Shaikh M.A."/>
            <person name="Suttiyut T."/>
            <person name="Ogas R."/>
            <person name="Tomko P."/>
            <person name="Gavelis G."/>
            <person name="Widhalm J.R."/>
            <person name="Wisecaver J.H."/>
        </authorList>
    </citation>
    <scope>NUCLEOTIDE SEQUENCE</scope>
    <source>
        <strain evidence="2">ECLA1</strain>
    </source>
</reference>
<dbReference type="Proteomes" id="UP001283361">
    <property type="component" value="Unassembled WGS sequence"/>
</dbReference>
<feature type="region of interest" description="Disordered" evidence="1">
    <location>
        <begin position="75"/>
        <end position="96"/>
    </location>
</feature>
<comment type="caution">
    <text evidence="2">The sequence shown here is derived from an EMBL/GenBank/DDBJ whole genome shotgun (WGS) entry which is preliminary data.</text>
</comment>
<dbReference type="AlphaFoldDB" id="A0AAE1B9I8"/>
<evidence type="ECO:0000313" key="2">
    <source>
        <dbReference type="EMBL" id="KAK3802008.1"/>
    </source>
</evidence>
<protein>
    <submittedName>
        <fullName evidence="2">Uncharacterized protein</fullName>
    </submittedName>
</protein>
<accession>A0AAE1B9I8</accession>
<proteinExistence type="predicted"/>
<gene>
    <name evidence="2" type="ORF">RRG08_064602</name>
</gene>
<sequence>MRLASPAPRDSRRRSHTRPGTNQLCLSLSLTSREICADPFTEDLSRQKQGSWDQGLVSHGPVKLMVCARSFPRNKPFAESGKNHHRSPSSELPPARRGIYERAPSILGGDISPFDHRWLPARAVVDIMTFVGSQQIYTALLTIAAVDCGYNSRESDGGNKDDYYKWRLF</sequence>
<evidence type="ECO:0000256" key="1">
    <source>
        <dbReference type="SAM" id="MobiDB-lite"/>
    </source>
</evidence>
<organism evidence="2 3">
    <name type="scientific">Elysia crispata</name>
    <name type="common">lettuce slug</name>
    <dbReference type="NCBI Taxonomy" id="231223"/>
    <lineage>
        <taxon>Eukaryota</taxon>
        <taxon>Metazoa</taxon>
        <taxon>Spiralia</taxon>
        <taxon>Lophotrochozoa</taxon>
        <taxon>Mollusca</taxon>
        <taxon>Gastropoda</taxon>
        <taxon>Heterobranchia</taxon>
        <taxon>Euthyneura</taxon>
        <taxon>Panpulmonata</taxon>
        <taxon>Sacoglossa</taxon>
        <taxon>Placobranchoidea</taxon>
        <taxon>Plakobranchidae</taxon>
        <taxon>Elysia</taxon>
    </lineage>
</organism>